<evidence type="ECO:0000313" key="9">
    <source>
        <dbReference type="EMBL" id="OGZ58458.1"/>
    </source>
</evidence>
<dbReference type="AlphaFoldDB" id="A0A1G2H940"/>
<evidence type="ECO:0000256" key="1">
    <source>
        <dbReference type="ARBA" id="ARBA00001539"/>
    </source>
</evidence>
<comment type="similarity">
    <text evidence="3 7">Belongs to the NAD(P)-dependent epimerase/dehydratase family. dTDP-glucose dehydratase subfamily.</text>
</comment>
<dbReference type="PANTHER" id="PTHR43000">
    <property type="entry name" value="DTDP-D-GLUCOSE 4,6-DEHYDRATASE-RELATED"/>
    <property type="match status" value="1"/>
</dbReference>
<evidence type="ECO:0000256" key="3">
    <source>
        <dbReference type="ARBA" id="ARBA00008178"/>
    </source>
</evidence>
<dbReference type="InterPro" id="IPR036291">
    <property type="entry name" value="NAD(P)-bd_dom_sf"/>
</dbReference>
<dbReference type="GO" id="GO:0009225">
    <property type="term" value="P:nucleotide-sugar metabolic process"/>
    <property type="evidence" value="ECO:0007669"/>
    <property type="project" value="InterPro"/>
</dbReference>
<evidence type="ECO:0000259" key="8">
    <source>
        <dbReference type="Pfam" id="PF16363"/>
    </source>
</evidence>
<reference evidence="9 10" key="1">
    <citation type="journal article" date="2016" name="Nat. Commun.">
        <title>Thousands of microbial genomes shed light on interconnected biogeochemical processes in an aquifer system.</title>
        <authorList>
            <person name="Anantharaman K."/>
            <person name="Brown C.T."/>
            <person name="Hug L.A."/>
            <person name="Sharon I."/>
            <person name="Castelle C.J."/>
            <person name="Probst A.J."/>
            <person name="Thomas B.C."/>
            <person name="Singh A."/>
            <person name="Wilkins M.J."/>
            <person name="Karaoz U."/>
            <person name="Brodie E.L."/>
            <person name="Williams K.H."/>
            <person name="Hubbard S.S."/>
            <person name="Banfield J.F."/>
        </authorList>
    </citation>
    <scope>NUCLEOTIDE SEQUENCE [LARGE SCALE GENOMIC DNA]</scope>
</reference>
<comment type="caution">
    <text evidence="9">The sequence shown here is derived from an EMBL/GenBank/DDBJ whole genome shotgun (WGS) entry which is preliminary data.</text>
</comment>
<dbReference type="SUPFAM" id="SSF51735">
    <property type="entry name" value="NAD(P)-binding Rossmann-fold domains"/>
    <property type="match status" value="1"/>
</dbReference>
<keyword evidence="6 7" id="KW-0456">Lyase</keyword>
<organism evidence="9 10">
    <name type="scientific">Candidatus Spechtbacteria bacterium RIFCSPHIGHO2_01_FULL_43_30</name>
    <dbReference type="NCBI Taxonomy" id="1802158"/>
    <lineage>
        <taxon>Bacteria</taxon>
        <taxon>Candidatus Spechtiibacteriota</taxon>
    </lineage>
</organism>
<dbReference type="EMBL" id="MHOD01000007">
    <property type="protein sequence ID" value="OGZ58458.1"/>
    <property type="molecule type" value="Genomic_DNA"/>
</dbReference>
<gene>
    <name evidence="9" type="ORF">A2827_01955</name>
</gene>
<dbReference type="InterPro" id="IPR005888">
    <property type="entry name" value="dTDP_Gluc_deHydtase"/>
</dbReference>
<dbReference type="EC" id="4.2.1.46" evidence="4 7"/>
<proteinExistence type="inferred from homology"/>
<feature type="domain" description="NAD(P)-binding" evidence="8">
    <location>
        <begin position="2"/>
        <end position="309"/>
    </location>
</feature>
<dbReference type="Gene3D" id="3.90.25.10">
    <property type="entry name" value="UDP-galactose 4-epimerase, domain 1"/>
    <property type="match status" value="1"/>
</dbReference>
<dbReference type="Pfam" id="PF16363">
    <property type="entry name" value="GDP_Man_Dehyd"/>
    <property type="match status" value="1"/>
</dbReference>
<comment type="catalytic activity">
    <reaction evidence="1 7">
        <text>dTDP-alpha-D-glucose = dTDP-4-dehydro-6-deoxy-alpha-D-glucose + H2O</text>
        <dbReference type="Rhea" id="RHEA:17221"/>
        <dbReference type="ChEBI" id="CHEBI:15377"/>
        <dbReference type="ChEBI" id="CHEBI:57477"/>
        <dbReference type="ChEBI" id="CHEBI:57649"/>
        <dbReference type="EC" id="4.2.1.46"/>
    </reaction>
</comment>
<evidence type="ECO:0000313" key="10">
    <source>
        <dbReference type="Proteomes" id="UP000177932"/>
    </source>
</evidence>
<evidence type="ECO:0000256" key="4">
    <source>
        <dbReference type="ARBA" id="ARBA00011990"/>
    </source>
</evidence>
<evidence type="ECO:0000256" key="6">
    <source>
        <dbReference type="ARBA" id="ARBA00023239"/>
    </source>
</evidence>
<sequence>MLVCGGAGFIGSNFIQHILEKYPYYKVINYDKLTYAGNLDNLRNTEKNPRYAFIQGDITDTEKLETVVRENNAKYIINFAAESHVGRSVMFRADEFVKTNVIGVHSILETAKRNPEHIKLYIQISTDETYGSLSLDDSRKFTEETCFAPNVPYAAAKGGGDLLCRAYSRSYNVPVIVTHCSNNYGPYQHPEKLMPNSLFRALRNQPIMLHGGGQHIRDWIYVQDHCEAIDSVLHKGRPGEVYNIGSDNEKSSLEIAKTILRILGKPESLITLVPDRPGNDLRYSINASKINRELGWSPKVNFEDGIKKTIQWYEHNMDWVERIRERDKEFSKYI</sequence>
<dbReference type="GO" id="GO:0008460">
    <property type="term" value="F:dTDP-glucose 4,6-dehydratase activity"/>
    <property type="evidence" value="ECO:0007669"/>
    <property type="project" value="UniProtKB-EC"/>
</dbReference>
<dbReference type="STRING" id="1802158.A2827_01955"/>
<dbReference type="NCBIfam" id="TIGR01181">
    <property type="entry name" value="dTDP_gluc_dehyt"/>
    <property type="match status" value="1"/>
</dbReference>
<evidence type="ECO:0000256" key="5">
    <source>
        <dbReference type="ARBA" id="ARBA00023027"/>
    </source>
</evidence>
<comment type="cofactor">
    <cofactor evidence="2 7">
        <name>NAD(+)</name>
        <dbReference type="ChEBI" id="CHEBI:57540"/>
    </cofactor>
</comment>
<keyword evidence="5" id="KW-0520">NAD</keyword>
<dbReference type="CDD" id="cd05246">
    <property type="entry name" value="dTDP_GD_SDR_e"/>
    <property type="match status" value="1"/>
</dbReference>
<protein>
    <recommendedName>
        <fullName evidence="4 7">dTDP-glucose 4,6-dehydratase</fullName>
        <ecNumber evidence="4 7">4.2.1.46</ecNumber>
    </recommendedName>
</protein>
<name>A0A1G2H940_9BACT</name>
<dbReference type="InterPro" id="IPR016040">
    <property type="entry name" value="NAD(P)-bd_dom"/>
</dbReference>
<accession>A0A1G2H940</accession>
<dbReference type="Proteomes" id="UP000177932">
    <property type="component" value="Unassembled WGS sequence"/>
</dbReference>
<evidence type="ECO:0000256" key="2">
    <source>
        <dbReference type="ARBA" id="ARBA00001911"/>
    </source>
</evidence>
<dbReference type="Gene3D" id="3.40.50.720">
    <property type="entry name" value="NAD(P)-binding Rossmann-like Domain"/>
    <property type="match status" value="1"/>
</dbReference>
<evidence type="ECO:0000256" key="7">
    <source>
        <dbReference type="RuleBase" id="RU004473"/>
    </source>
</evidence>